<proteinExistence type="predicted"/>
<name>A0A7S4AMS8_9STRA</name>
<evidence type="ECO:0000256" key="2">
    <source>
        <dbReference type="ARBA" id="ARBA00022801"/>
    </source>
</evidence>
<dbReference type="GO" id="GO:0006289">
    <property type="term" value="P:nucleotide-excision repair"/>
    <property type="evidence" value="ECO:0007669"/>
    <property type="project" value="TreeGrafter"/>
</dbReference>
<dbReference type="InterPro" id="IPR011257">
    <property type="entry name" value="DNA_glycosylase"/>
</dbReference>
<dbReference type="GO" id="GO:0005634">
    <property type="term" value="C:nucleus"/>
    <property type="evidence" value="ECO:0007669"/>
    <property type="project" value="TreeGrafter"/>
</dbReference>
<keyword evidence="4" id="KW-0326">Glycosidase</keyword>
<gene>
    <name evidence="6" type="ORF">PAUS00366_LOCUS13677</name>
</gene>
<sequence>MASKTTTTSTSTKTDESSNRCISRFFRPKPNPIRYEENLLRAEKATNIIVLDSDDDDENDNSCCNNNSSIDIVNDYKQGIDMPETDLAQDESELTANSIIEIDDDERDEVCIDVVQKEETESSNTSIAKNEDGCSDHNNPSLKPSDPGVVDANEDTTNQQKVASQQKISVVVESNKENPFARFACDVYGTSESHAGRITGCASRSHKRTSNNSIENNGMNYDRCSKKIRTRTPSKQGKKKEKEFVKIEHISPEEQSKIVRKWHSMADPSAPLEIRRYQVLLAARLHARCQEKTVRKAMRSLRDYFSSLPEPKMVTVVEMANIEPELLAGHVSNVQFFNVKARQIVKAAGELLERHRGIVPEDEFSLLQITGIGKTFADLLAFVNTREAHERFGKLT</sequence>
<keyword evidence="3" id="KW-0234">DNA repair</keyword>
<evidence type="ECO:0000256" key="4">
    <source>
        <dbReference type="ARBA" id="ARBA00023295"/>
    </source>
</evidence>
<keyword evidence="1" id="KW-0227">DNA damage</keyword>
<feature type="region of interest" description="Disordered" evidence="5">
    <location>
        <begin position="117"/>
        <end position="148"/>
    </location>
</feature>
<accession>A0A7S4AMS8</accession>
<reference evidence="6" key="1">
    <citation type="submission" date="2021-01" db="EMBL/GenBank/DDBJ databases">
        <authorList>
            <person name="Corre E."/>
            <person name="Pelletier E."/>
            <person name="Niang G."/>
            <person name="Scheremetjew M."/>
            <person name="Finn R."/>
            <person name="Kale V."/>
            <person name="Holt S."/>
            <person name="Cochrane G."/>
            <person name="Meng A."/>
            <person name="Brown T."/>
            <person name="Cohen L."/>
        </authorList>
    </citation>
    <scope>NUCLEOTIDE SEQUENCE</scope>
    <source>
        <strain evidence="6">10249 10 AB</strain>
    </source>
</reference>
<dbReference type="EMBL" id="HBIX01019250">
    <property type="protein sequence ID" value="CAE0720923.1"/>
    <property type="molecule type" value="Transcribed_RNA"/>
</dbReference>
<dbReference type="GO" id="GO:0000703">
    <property type="term" value="F:oxidized pyrimidine nucleobase lesion DNA N-glycosylase activity"/>
    <property type="evidence" value="ECO:0007669"/>
    <property type="project" value="TreeGrafter"/>
</dbReference>
<keyword evidence="2" id="KW-0378">Hydrolase</keyword>
<evidence type="ECO:0000256" key="5">
    <source>
        <dbReference type="SAM" id="MobiDB-lite"/>
    </source>
</evidence>
<evidence type="ECO:0000256" key="1">
    <source>
        <dbReference type="ARBA" id="ARBA00022763"/>
    </source>
</evidence>
<dbReference type="PANTHER" id="PTHR43286:SF1">
    <property type="entry name" value="ENDONUCLEASE III-LIKE PROTEIN 1"/>
    <property type="match status" value="1"/>
</dbReference>
<evidence type="ECO:0000313" key="6">
    <source>
        <dbReference type="EMBL" id="CAE0720923.1"/>
    </source>
</evidence>
<dbReference type="SUPFAM" id="SSF48150">
    <property type="entry name" value="DNA-glycosylase"/>
    <property type="match status" value="1"/>
</dbReference>
<dbReference type="Gene3D" id="1.10.340.30">
    <property type="entry name" value="Hypothetical protein, domain 2"/>
    <property type="match status" value="1"/>
</dbReference>
<feature type="compositionally biased region" description="Low complexity" evidence="5">
    <location>
        <begin position="1"/>
        <end position="12"/>
    </location>
</feature>
<feature type="region of interest" description="Disordered" evidence="5">
    <location>
        <begin position="1"/>
        <end position="25"/>
    </location>
</feature>
<evidence type="ECO:0000256" key="3">
    <source>
        <dbReference type="ARBA" id="ARBA00023204"/>
    </source>
</evidence>
<dbReference type="AlphaFoldDB" id="A0A7S4AMS8"/>
<organism evidence="6">
    <name type="scientific">Pseudo-nitzschia australis</name>
    <dbReference type="NCBI Taxonomy" id="44445"/>
    <lineage>
        <taxon>Eukaryota</taxon>
        <taxon>Sar</taxon>
        <taxon>Stramenopiles</taxon>
        <taxon>Ochrophyta</taxon>
        <taxon>Bacillariophyta</taxon>
        <taxon>Bacillariophyceae</taxon>
        <taxon>Bacillariophycidae</taxon>
        <taxon>Bacillariales</taxon>
        <taxon>Bacillariaceae</taxon>
        <taxon>Pseudo-nitzschia</taxon>
    </lineage>
</organism>
<dbReference type="GO" id="GO:0003906">
    <property type="term" value="F:DNA-(apurinic or apyrimidinic site) endonuclease activity"/>
    <property type="evidence" value="ECO:0007669"/>
    <property type="project" value="TreeGrafter"/>
</dbReference>
<dbReference type="GO" id="GO:0006285">
    <property type="term" value="P:base-excision repair, AP site formation"/>
    <property type="evidence" value="ECO:0007669"/>
    <property type="project" value="TreeGrafter"/>
</dbReference>
<dbReference type="PANTHER" id="PTHR43286">
    <property type="entry name" value="ENDONUCLEASE III-LIKE PROTEIN 1"/>
    <property type="match status" value="1"/>
</dbReference>
<protein>
    <recommendedName>
        <fullName evidence="7">HhH-GPD domain-containing protein</fullName>
    </recommendedName>
</protein>
<evidence type="ECO:0008006" key="7">
    <source>
        <dbReference type="Google" id="ProtNLM"/>
    </source>
</evidence>